<dbReference type="AlphaFoldDB" id="D3Q9Z0"/>
<dbReference type="Gene3D" id="1.10.287.1060">
    <property type="entry name" value="ESAT-6-like"/>
    <property type="match status" value="1"/>
</dbReference>
<evidence type="ECO:0008006" key="3">
    <source>
        <dbReference type="Google" id="ProtNLM"/>
    </source>
</evidence>
<evidence type="ECO:0000313" key="2">
    <source>
        <dbReference type="Proteomes" id="UP000000844"/>
    </source>
</evidence>
<keyword evidence="2" id="KW-1185">Reference proteome</keyword>
<dbReference type="Proteomes" id="UP000000844">
    <property type="component" value="Chromosome"/>
</dbReference>
<proteinExistence type="predicted"/>
<dbReference type="RefSeq" id="WP_013016273.1">
    <property type="nucleotide sequence ID" value="NC_013947.1"/>
</dbReference>
<dbReference type="HOGENOM" id="CLU_2304301_0_0_11"/>
<dbReference type="EMBL" id="CP001778">
    <property type="protein sequence ID" value="ADD40702.1"/>
    <property type="molecule type" value="Genomic_DNA"/>
</dbReference>
<dbReference type="SUPFAM" id="SSF140453">
    <property type="entry name" value="EsxAB dimer-like"/>
    <property type="match status" value="1"/>
</dbReference>
<dbReference type="InterPro" id="IPR036689">
    <property type="entry name" value="ESAT-6-like_sf"/>
</dbReference>
<dbReference type="KEGG" id="sna:Snas_0992"/>
<gene>
    <name evidence="1" type="ordered locus">Snas_0992</name>
</gene>
<protein>
    <recommendedName>
        <fullName evidence="3">ESAT-6-like protein</fullName>
    </recommendedName>
</protein>
<organism evidence="1 2">
    <name type="scientific">Stackebrandtia nassauensis (strain DSM 44728 / CIP 108903 / NRRL B-16338 / NBRC 102104 / LLR-40K-21)</name>
    <dbReference type="NCBI Taxonomy" id="446470"/>
    <lineage>
        <taxon>Bacteria</taxon>
        <taxon>Bacillati</taxon>
        <taxon>Actinomycetota</taxon>
        <taxon>Actinomycetes</taxon>
        <taxon>Glycomycetales</taxon>
        <taxon>Glycomycetaceae</taxon>
        <taxon>Stackebrandtia</taxon>
    </lineage>
</organism>
<name>D3Q9Z0_STANL</name>
<reference evidence="1 2" key="1">
    <citation type="journal article" date="2009" name="Stand. Genomic Sci.">
        <title>Complete genome sequence of Stackebrandtia nassauensis type strain (LLR-40K-21).</title>
        <authorList>
            <person name="Munk C."/>
            <person name="Lapidus A."/>
            <person name="Copeland A."/>
            <person name="Jando M."/>
            <person name="Mayilraj S."/>
            <person name="Glavina Del Rio T."/>
            <person name="Nolan M."/>
            <person name="Chen F."/>
            <person name="Lucas S."/>
            <person name="Tice H."/>
            <person name="Cheng J.F."/>
            <person name="Han C."/>
            <person name="Detter J.C."/>
            <person name="Bruce D."/>
            <person name="Goodwin L."/>
            <person name="Chain P."/>
            <person name="Pitluck S."/>
            <person name="Goker M."/>
            <person name="Ovchinikova G."/>
            <person name="Pati A."/>
            <person name="Ivanova N."/>
            <person name="Mavromatis K."/>
            <person name="Chen A."/>
            <person name="Palaniappan K."/>
            <person name="Land M."/>
            <person name="Hauser L."/>
            <person name="Chang Y.J."/>
            <person name="Jeffries C.D."/>
            <person name="Bristow J."/>
            <person name="Eisen J.A."/>
            <person name="Markowitz V."/>
            <person name="Hugenholtz P."/>
            <person name="Kyrpides N.C."/>
            <person name="Klenk H.P."/>
        </authorList>
    </citation>
    <scope>NUCLEOTIDE SEQUENCE [LARGE SCALE GENOMIC DNA]</scope>
    <source>
        <strain evidence="2">DSM 44728 / CIP 108903 / NRRL B-16338 / NBRC 102104 / LLR-40K-21</strain>
    </source>
</reference>
<dbReference type="STRING" id="446470.Snas_0992"/>
<evidence type="ECO:0000313" key="1">
    <source>
        <dbReference type="EMBL" id="ADD40702.1"/>
    </source>
</evidence>
<accession>D3Q9Z0</accession>
<sequence length="100" mass="10432">MNDLLAEVSSIQSTASSIDDAASQAMSLAGQVLGIAESTVWQGTANAAYVDAVETFREQKDKLGQLLSQISGDVDLAGVDHQTNEDEQQAGMQAKAGMMA</sequence>